<keyword evidence="3" id="KW-0862">Zinc</keyword>
<dbReference type="KEGG" id="spu:100889045"/>
<dbReference type="InterPro" id="IPR027377">
    <property type="entry name" value="ZAR1/RTP1-5-like_Znf-3CxxC"/>
</dbReference>
<protein>
    <recommendedName>
        <fullName evidence="4">3CxxC-type domain-containing protein</fullName>
    </recommendedName>
</protein>
<dbReference type="GeneID" id="100889045"/>
<dbReference type="GO" id="GO:0008270">
    <property type="term" value="F:zinc ion binding"/>
    <property type="evidence" value="ECO:0007669"/>
    <property type="project" value="UniProtKB-KW"/>
</dbReference>
<evidence type="ECO:0000259" key="4">
    <source>
        <dbReference type="SMART" id="SM01328"/>
    </source>
</evidence>
<feature type="domain" description="3CxxC-type" evidence="4">
    <location>
        <begin position="50"/>
        <end position="149"/>
    </location>
</feature>
<dbReference type="SMART" id="SM01328">
    <property type="entry name" value="zf-3CxxC"/>
    <property type="match status" value="1"/>
</dbReference>
<dbReference type="EnsemblMetazoa" id="XM_003726976">
    <property type="protein sequence ID" value="XP_003727024"/>
    <property type="gene ID" value="LOC100889045"/>
</dbReference>
<evidence type="ECO:0000256" key="1">
    <source>
        <dbReference type="ARBA" id="ARBA00022723"/>
    </source>
</evidence>
<organism evidence="5 6">
    <name type="scientific">Strongylocentrotus purpuratus</name>
    <name type="common">Purple sea urchin</name>
    <dbReference type="NCBI Taxonomy" id="7668"/>
    <lineage>
        <taxon>Eukaryota</taxon>
        <taxon>Metazoa</taxon>
        <taxon>Echinodermata</taxon>
        <taxon>Eleutherozoa</taxon>
        <taxon>Echinozoa</taxon>
        <taxon>Echinoidea</taxon>
        <taxon>Euechinoidea</taxon>
        <taxon>Echinacea</taxon>
        <taxon>Camarodonta</taxon>
        <taxon>Echinidea</taxon>
        <taxon>Strongylocentrotidae</taxon>
        <taxon>Strongylocentrotus</taxon>
    </lineage>
</organism>
<evidence type="ECO:0000313" key="5">
    <source>
        <dbReference type="EnsemblMetazoa" id="XP_003727024"/>
    </source>
</evidence>
<dbReference type="InParanoid" id="A0A7M7GQ13"/>
<evidence type="ECO:0000313" key="6">
    <source>
        <dbReference type="Proteomes" id="UP000007110"/>
    </source>
</evidence>
<dbReference type="Proteomes" id="UP000007110">
    <property type="component" value="Unassembled WGS sequence"/>
</dbReference>
<dbReference type="Pfam" id="PF13695">
    <property type="entry name" value="Zn_ribbon_3CxxC"/>
    <property type="match status" value="1"/>
</dbReference>
<keyword evidence="2" id="KW-0863">Zinc-finger</keyword>
<dbReference type="OMA" id="YTHITIN"/>
<dbReference type="RefSeq" id="XP_003727024.2">
    <property type="nucleotide sequence ID" value="XM_003726976.3"/>
</dbReference>
<evidence type="ECO:0000256" key="3">
    <source>
        <dbReference type="ARBA" id="ARBA00022833"/>
    </source>
</evidence>
<evidence type="ECO:0000256" key="2">
    <source>
        <dbReference type="ARBA" id="ARBA00022771"/>
    </source>
</evidence>
<keyword evidence="6" id="KW-1185">Reference proteome</keyword>
<proteinExistence type="predicted"/>
<reference evidence="5" key="2">
    <citation type="submission" date="2021-01" db="UniProtKB">
        <authorList>
            <consortium name="EnsemblMetazoa"/>
        </authorList>
    </citation>
    <scope>IDENTIFICATION</scope>
</reference>
<accession>A0A7M7GQ13</accession>
<dbReference type="AlphaFoldDB" id="A0A7M7GQ13"/>
<reference evidence="6" key="1">
    <citation type="submission" date="2015-02" db="EMBL/GenBank/DDBJ databases">
        <title>Genome sequencing for Strongylocentrotus purpuratus.</title>
        <authorList>
            <person name="Murali S."/>
            <person name="Liu Y."/>
            <person name="Vee V."/>
            <person name="English A."/>
            <person name="Wang M."/>
            <person name="Skinner E."/>
            <person name="Han Y."/>
            <person name="Muzny D.M."/>
            <person name="Worley K.C."/>
            <person name="Gibbs R.A."/>
        </authorList>
    </citation>
    <scope>NUCLEOTIDE SEQUENCE</scope>
</reference>
<sequence length="167" mass="19510">MSRAAHMATKGPIPNINYPALIRDEITRWERQQALRVIRIKDHCCKRDVRGLGEGFCQKCRRKWISAYTHVTINFKSPESLIRYRQKCSKCDVLCKMQMPEDEFRRITQYAIESMKRCHLGIKTKQKKDDKAKTTPPHKCHLCEKCRFGEGPCCMPKAVVCKVPKLK</sequence>
<keyword evidence="1" id="KW-0479">Metal-binding</keyword>
<name>A0A7M7GQ13_STRPU</name>
<dbReference type="OrthoDB" id="10374806at2759"/>